<evidence type="ECO:0000256" key="3">
    <source>
        <dbReference type="ARBA" id="ARBA00023134"/>
    </source>
</evidence>
<keyword evidence="8" id="KW-1185">Reference proteome</keyword>
<feature type="domain" description="AIG1-type G" evidence="6">
    <location>
        <begin position="738"/>
        <end position="947"/>
    </location>
</feature>
<protein>
    <recommendedName>
        <fullName evidence="6">AIG1-type G domain-containing protein</fullName>
    </recommendedName>
</protein>
<evidence type="ECO:0000256" key="2">
    <source>
        <dbReference type="ARBA" id="ARBA00022741"/>
    </source>
</evidence>
<feature type="domain" description="AIG1-type G" evidence="6">
    <location>
        <begin position="327"/>
        <end position="535"/>
    </location>
</feature>
<dbReference type="FunFam" id="3.40.50.300:FF:000840">
    <property type="entry name" value="Immune-associated nucleotide-binding protein 9"/>
    <property type="match status" value="2"/>
</dbReference>
<dbReference type="SUPFAM" id="SSF52540">
    <property type="entry name" value="P-loop containing nucleoside triphosphate hydrolases"/>
    <property type="match status" value="2"/>
</dbReference>
<evidence type="ECO:0000259" key="6">
    <source>
        <dbReference type="PROSITE" id="PS51720"/>
    </source>
</evidence>
<proteinExistence type="inferred from homology"/>
<dbReference type="EMBL" id="JAUESC010000386">
    <property type="protein sequence ID" value="KAK0577288.1"/>
    <property type="molecule type" value="Genomic_DNA"/>
</dbReference>
<evidence type="ECO:0000313" key="8">
    <source>
        <dbReference type="Proteomes" id="UP001168877"/>
    </source>
</evidence>
<feature type="region of interest" description="Disordered" evidence="5">
    <location>
        <begin position="94"/>
        <end position="141"/>
    </location>
</feature>
<dbReference type="GO" id="GO:0005525">
    <property type="term" value="F:GTP binding"/>
    <property type="evidence" value="ECO:0007669"/>
    <property type="project" value="UniProtKB-KW"/>
</dbReference>
<keyword evidence="4" id="KW-0175">Coiled coil</keyword>
<evidence type="ECO:0000256" key="5">
    <source>
        <dbReference type="SAM" id="MobiDB-lite"/>
    </source>
</evidence>
<comment type="similarity">
    <text evidence="1">Belongs to the TRAFAC class TrmE-Era-EngA-EngB-Septin-like GTPase superfamily. AIG1/Toc34/Toc159-like paraseptin GTPase family. IAN subfamily.</text>
</comment>
<evidence type="ECO:0000256" key="4">
    <source>
        <dbReference type="SAM" id="Coils"/>
    </source>
</evidence>
<dbReference type="PROSITE" id="PS51720">
    <property type="entry name" value="G_AIG1"/>
    <property type="match status" value="2"/>
</dbReference>
<keyword evidence="2" id="KW-0547">Nucleotide-binding</keyword>
<accession>A0AA39VG59</accession>
<dbReference type="InterPro" id="IPR027417">
    <property type="entry name" value="P-loop_NTPase"/>
</dbReference>
<name>A0AA39VG59_ACESA</name>
<dbReference type="Gene3D" id="3.40.50.300">
    <property type="entry name" value="P-loop containing nucleotide triphosphate hydrolases"/>
    <property type="match status" value="2"/>
</dbReference>
<dbReference type="PANTHER" id="PTHR10903">
    <property type="entry name" value="GTPASE, IMAP FAMILY MEMBER-RELATED"/>
    <property type="match status" value="1"/>
</dbReference>
<comment type="caution">
    <text evidence="7">The sequence shown here is derived from an EMBL/GenBank/DDBJ whole genome shotgun (WGS) entry which is preliminary data.</text>
</comment>
<keyword evidence="3" id="KW-0342">GTP-binding</keyword>
<organism evidence="7 8">
    <name type="scientific">Acer saccharum</name>
    <name type="common">Sugar maple</name>
    <dbReference type="NCBI Taxonomy" id="4024"/>
    <lineage>
        <taxon>Eukaryota</taxon>
        <taxon>Viridiplantae</taxon>
        <taxon>Streptophyta</taxon>
        <taxon>Embryophyta</taxon>
        <taxon>Tracheophyta</taxon>
        <taxon>Spermatophyta</taxon>
        <taxon>Magnoliopsida</taxon>
        <taxon>eudicotyledons</taxon>
        <taxon>Gunneridae</taxon>
        <taxon>Pentapetalae</taxon>
        <taxon>rosids</taxon>
        <taxon>malvids</taxon>
        <taxon>Sapindales</taxon>
        <taxon>Sapindaceae</taxon>
        <taxon>Hippocastanoideae</taxon>
        <taxon>Acereae</taxon>
        <taxon>Acer</taxon>
    </lineage>
</organism>
<evidence type="ECO:0000256" key="1">
    <source>
        <dbReference type="ARBA" id="ARBA00008535"/>
    </source>
</evidence>
<gene>
    <name evidence="7" type="ORF">LWI29_030824</name>
</gene>
<dbReference type="CDD" id="cd01852">
    <property type="entry name" value="AIG1"/>
    <property type="match status" value="2"/>
</dbReference>
<feature type="compositionally biased region" description="Acidic residues" evidence="5">
    <location>
        <begin position="104"/>
        <end position="119"/>
    </location>
</feature>
<reference evidence="7" key="1">
    <citation type="journal article" date="2022" name="Plant J.">
        <title>Strategies of tolerance reflected in two North American maple genomes.</title>
        <authorList>
            <person name="McEvoy S.L."/>
            <person name="Sezen U.U."/>
            <person name="Trouern-Trend A."/>
            <person name="McMahon S.M."/>
            <person name="Schaberg P.G."/>
            <person name="Yang J."/>
            <person name="Wegrzyn J.L."/>
            <person name="Swenson N.G."/>
        </authorList>
    </citation>
    <scope>NUCLEOTIDE SEQUENCE</scope>
    <source>
        <strain evidence="7">NS2018</strain>
    </source>
</reference>
<dbReference type="Pfam" id="PF04548">
    <property type="entry name" value="AIG1"/>
    <property type="match status" value="2"/>
</dbReference>
<dbReference type="PANTHER" id="PTHR10903:SF184">
    <property type="entry name" value="GTP-BINDING PROTEIN A"/>
    <property type="match status" value="1"/>
</dbReference>
<evidence type="ECO:0000313" key="7">
    <source>
        <dbReference type="EMBL" id="KAK0577288.1"/>
    </source>
</evidence>
<dbReference type="Proteomes" id="UP001168877">
    <property type="component" value="Unassembled WGS sequence"/>
</dbReference>
<feature type="coiled-coil region" evidence="4">
    <location>
        <begin position="611"/>
        <end position="642"/>
    </location>
</feature>
<dbReference type="AlphaFoldDB" id="A0AA39VG59"/>
<dbReference type="InterPro" id="IPR045058">
    <property type="entry name" value="GIMA/IAN/Toc"/>
</dbReference>
<reference evidence="7" key="2">
    <citation type="submission" date="2023-06" db="EMBL/GenBank/DDBJ databases">
        <authorList>
            <person name="Swenson N.G."/>
            <person name="Wegrzyn J.L."/>
            <person name="Mcevoy S.L."/>
        </authorList>
    </citation>
    <scope>NUCLEOTIDE SEQUENCE</scope>
    <source>
        <strain evidence="7">NS2018</strain>
        <tissue evidence="7">Leaf</tissue>
    </source>
</reference>
<dbReference type="InterPro" id="IPR006703">
    <property type="entry name" value="G_AIG1"/>
</dbReference>
<sequence length="962" mass="106488">MHAKLLDVNVTSTLHGTQFDVDPMCLEANLVSGQFSNLTVVNGMGSSDKGNSVMPLHANGPSFAKVYDIDIVCDIQARRMKSVVEASRKEALCQEEAGIAPPEGDSDESSPEDIPEEEHNEGVPEYTPQETRGAGEEVGESYNVPRDAEPVMEPLGAVAPEVPVPPELVPIPSPAGGDAELRHPDLDSEDPAADLNTRVCLNGGDDVEIALTAVYKVLLIKIKMSTTPSTGTSCTQGQDNRSLLLGQDEINNMDAEFNMLEFDSNVTENRKRKLTSNVWLHFDREKHGETQSFYLSLSVSPYPSDLGFCTMGGSSIDDEWELTPFNGGLRTVVLVGRTGNGKSATGNSILGKKAFKSRRSSAGVTSTCELERTVTSDGQIINVIDTPGLFDSSVESEFIGKEIARCIDLAKDGIHAVLVVLSVRTRFTKEEEAALRSLQTLFGRKIIDYMIVVFTGGDDLERDDETLEDYLGRDCPEPLKNILDLCRNRRVLFDNNTSDETKKAEQVGKLLSLVNMVIAQNGGQPYTDEWFAELKMQRLSQQEEVESLEGKSKLEILELKEHMERSYDDQLKRITEMVELKLRETTTRLEQQLAEEQAARLRAEEIAHIAQEKSNDEIRKLRENLERAQRETEELRKQAESSWAQRSIAVSKNVRLCLPNAPNRLPKLAHLCAFFHAEKKGGDFPGYPGKKRPVPSFAGNILCIHGRPSAGRKQRWFRLCTMGASSIDVEWEHTPSSGVVRTVVLVGRMGNGKSATGNSILGTKAFKSRRSSAGFTSTCELERTVTSNGQIINVIDTPGLFDASVESEFIGKEIARCIDLAKDGIHAVLVVLSVRTRFTKEEEAAIFSLQTLFGSKIIDYMIVDFTGGDELEENEETLEGYLGGGDCPEPLKNILNLCRNRRVLFDNKTSDKTKKAEQVRELLSLVNMVIAQNGGQPYTDEWFTELNIFFVNFNAVFSHQNI</sequence>